<dbReference type="EMBL" id="QUAC01000074">
    <property type="protein sequence ID" value="REK90413.1"/>
    <property type="molecule type" value="Genomic_DNA"/>
</dbReference>
<sequence>MTCQVTRAGWRASVGTQWVHLPEKFGNWRGVYNRLRMWAVSGSSEAGQRPPRPADKATAEPRCRTSPESICDTGRNMPRHRKADSSG</sequence>
<organism evidence="2 3">
    <name type="scientific">Streptomyces inhibens</name>
    <dbReference type="NCBI Taxonomy" id="2293571"/>
    <lineage>
        <taxon>Bacteria</taxon>
        <taxon>Bacillati</taxon>
        <taxon>Actinomycetota</taxon>
        <taxon>Actinomycetes</taxon>
        <taxon>Kitasatosporales</taxon>
        <taxon>Streptomycetaceae</taxon>
        <taxon>Streptomyces</taxon>
    </lineage>
</organism>
<feature type="compositionally biased region" description="Basic and acidic residues" evidence="1">
    <location>
        <begin position="52"/>
        <end position="65"/>
    </location>
</feature>
<evidence type="ECO:0008006" key="4">
    <source>
        <dbReference type="Google" id="ProtNLM"/>
    </source>
</evidence>
<protein>
    <recommendedName>
        <fullName evidence="4">Transposase</fullName>
    </recommendedName>
</protein>
<comment type="caution">
    <text evidence="2">The sequence shown here is derived from an EMBL/GenBank/DDBJ whole genome shotgun (WGS) entry which is preliminary data.</text>
</comment>
<dbReference type="OrthoDB" id="4546548at2"/>
<evidence type="ECO:0000313" key="2">
    <source>
        <dbReference type="EMBL" id="REK90413.1"/>
    </source>
</evidence>
<dbReference type="Proteomes" id="UP000262477">
    <property type="component" value="Unassembled WGS sequence"/>
</dbReference>
<evidence type="ECO:0000256" key="1">
    <source>
        <dbReference type="SAM" id="MobiDB-lite"/>
    </source>
</evidence>
<proteinExistence type="predicted"/>
<keyword evidence="3" id="KW-1185">Reference proteome</keyword>
<gene>
    <name evidence="2" type="ORF">DY245_10405</name>
</gene>
<dbReference type="AlphaFoldDB" id="A0A371Q7M6"/>
<reference evidence="2 3" key="1">
    <citation type="submission" date="2018-08" db="EMBL/GenBank/DDBJ databases">
        <title>Streptomyces NEAU-D10 sp. nov., a novel Actinomycete isolated from soil.</title>
        <authorList>
            <person name="Jin L."/>
        </authorList>
    </citation>
    <scope>NUCLEOTIDE SEQUENCE [LARGE SCALE GENOMIC DNA]</scope>
    <source>
        <strain evidence="2 3">NEAU-D10</strain>
    </source>
</reference>
<evidence type="ECO:0000313" key="3">
    <source>
        <dbReference type="Proteomes" id="UP000262477"/>
    </source>
</evidence>
<feature type="region of interest" description="Disordered" evidence="1">
    <location>
        <begin position="41"/>
        <end position="87"/>
    </location>
</feature>
<name>A0A371Q7M6_STRIH</name>
<feature type="compositionally biased region" description="Basic residues" evidence="1">
    <location>
        <begin position="77"/>
        <end position="87"/>
    </location>
</feature>
<accession>A0A371Q7M6</accession>